<dbReference type="PROSITE" id="PS01284">
    <property type="entry name" value="TNASE_2"/>
    <property type="match status" value="1"/>
</dbReference>
<dbReference type="STRING" id="1513793.SAMN06296036_10414"/>
<evidence type="ECO:0000259" key="5">
    <source>
        <dbReference type="PROSITE" id="PS50830"/>
    </source>
</evidence>
<dbReference type="InterPro" id="IPR016071">
    <property type="entry name" value="Staphylococal_nuclease_OB-fold"/>
</dbReference>
<dbReference type="RefSeq" id="WP_159455182.1">
    <property type="nucleotide sequence ID" value="NZ_FWZT01000004.1"/>
</dbReference>
<dbReference type="PROSITE" id="PS01123">
    <property type="entry name" value="TNASE_1"/>
    <property type="match status" value="1"/>
</dbReference>
<evidence type="ECO:0000313" key="7">
    <source>
        <dbReference type="Proteomes" id="UP000192907"/>
    </source>
</evidence>
<dbReference type="GO" id="GO:0016787">
    <property type="term" value="F:hydrolase activity"/>
    <property type="evidence" value="ECO:0007669"/>
    <property type="project" value="UniProtKB-KW"/>
</dbReference>
<dbReference type="PANTHER" id="PTHR12302:SF3">
    <property type="entry name" value="SERINE_THREONINE-PROTEIN KINASE 31"/>
    <property type="match status" value="1"/>
</dbReference>
<organism evidence="6 7">
    <name type="scientific">Pseudobacteriovorax antillogorgiicola</name>
    <dbReference type="NCBI Taxonomy" id="1513793"/>
    <lineage>
        <taxon>Bacteria</taxon>
        <taxon>Pseudomonadati</taxon>
        <taxon>Bdellovibrionota</taxon>
        <taxon>Oligoflexia</taxon>
        <taxon>Oligoflexales</taxon>
        <taxon>Pseudobacteriovoracaceae</taxon>
        <taxon>Pseudobacteriovorax</taxon>
    </lineage>
</organism>
<feature type="signal peptide" evidence="4">
    <location>
        <begin position="1"/>
        <end position="21"/>
    </location>
</feature>
<keyword evidence="1" id="KW-0540">Nuclease</keyword>
<dbReference type="Proteomes" id="UP000192907">
    <property type="component" value="Unassembled WGS sequence"/>
</dbReference>
<dbReference type="Pfam" id="PF00565">
    <property type="entry name" value="SNase"/>
    <property type="match status" value="1"/>
</dbReference>
<name>A0A1Y6BJS4_9BACT</name>
<dbReference type="InterPro" id="IPR002071">
    <property type="entry name" value="Thermonucl_AS"/>
</dbReference>
<keyword evidence="3" id="KW-0378">Hydrolase</keyword>
<evidence type="ECO:0000256" key="1">
    <source>
        <dbReference type="ARBA" id="ARBA00022722"/>
    </source>
</evidence>
<feature type="domain" description="TNase-like" evidence="5">
    <location>
        <begin position="17"/>
        <end position="136"/>
    </location>
</feature>
<dbReference type="AlphaFoldDB" id="A0A1Y6BJS4"/>
<evidence type="ECO:0000313" key="6">
    <source>
        <dbReference type="EMBL" id="SMF04718.1"/>
    </source>
</evidence>
<accession>A0A1Y6BJS4</accession>
<keyword evidence="7" id="KW-1185">Reference proteome</keyword>
<dbReference type="GO" id="GO:0004519">
    <property type="term" value="F:endonuclease activity"/>
    <property type="evidence" value="ECO:0007669"/>
    <property type="project" value="UniProtKB-KW"/>
</dbReference>
<protein>
    <submittedName>
        <fullName evidence="6">Endonuclease YncB, thermonuclease family</fullName>
    </submittedName>
</protein>
<evidence type="ECO:0000256" key="4">
    <source>
        <dbReference type="SAM" id="SignalP"/>
    </source>
</evidence>
<proteinExistence type="predicted"/>
<reference evidence="7" key="1">
    <citation type="submission" date="2017-04" db="EMBL/GenBank/DDBJ databases">
        <authorList>
            <person name="Varghese N."/>
            <person name="Submissions S."/>
        </authorList>
    </citation>
    <scope>NUCLEOTIDE SEQUENCE [LARGE SCALE GENOMIC DNA]</scope>
    <source>
        <strain evidence="7">RKEM611</strain>
    </source>
</reference>
<dbReference type="EMBL" id="FWZT01000004">
    <property type="protein sequence ID" value="SMF04718.1"/>
    <property type="molecule type" value="Genomic_DNA"/>
</dbReference>
<dbReference type="Gene3D" id="2.40.50.90">
    <property type="match status" value="1"/>
</dbReference>
<dbReference type="SUPFAM" id="SSF50199">
    <property type="entry name" value="Staphylococcal nuclease"/>
    <property type="match status" value="1"/>
</dbReference>
<evidence type="ECO:0000256" key="2">
    <source>
        <dbReference type="ARBA" id="ARBA00022759"/>
    </source>
</evidence>
<dbReference type="GO" id="GO:0003676">
    <property type="term" value="F:nucleic acid binding"/>
    <property type="evidence" value="ECO:0007669"/>
    <property type="project" value="InterPro"/>
</dbReference>
<feature type="chain" id="PRO_5013029004" evidence="4">
    <location>
        <begin position="22"/>
        <end position="149"/>
    </location>
</feature>
<dbReference type="PANTHER" id="PTHR12302">
    <property type="entry name" value="EBNA2 BINDING PROTEIN P100"/>
    <property type="match status" value="1"/>
</dbReference>
<sequence>MKFLALAASIVVASSAFGVTAYVERVVDGDTVKVSIDGDTETMRLECIDAPESRQEFGYESTRALTRLVEGRTVDLEITGEDRYGRLLGFIFSNGRDINRYQVQQGLAWNYTQYCGDEYAAEEEAARDAGRGLWDGEDPEAPWIWRRNN</sequence>
<evidence type="ECO:0000256" key="3">
    <source>
        <dbReference type="ARBA" id="ARBA00022801"/>
    </source>
</evidence>
<dbReference type="SMART" id="SM00318">
    <property type="entry name" value="SNc"/>
    <property type="match status" value="1"/>
</dbReference>
<keyword evidence="4" id="KW-0732">Signal</keyword>
<dbReference type="InterPro" id="IPR035437">
    <property type="entry name" value="SNase_OB-fold_sf"/>
</dbReference>
<dbReference type="PROSITE" id="PS50830">
    <property type="entry name" value="TNASE_3"/>
    <property type="match status" value="1"/>
</dbReference>
<keyword evidence="2 6" id="KW-0255">Endonuclease</keyword>
<gene>
    <name evidence="6" type="ORF">SAMN06296036_10414</name>
</gene>